<feature type="region of interest" description="Disordered" evidence="1">
    <location>
        <begin position="102"/>
        <end position="124"/>
    </location>
</feature>
<evidence type="ECO:0000313" key="2">
    <source>
        <dbReference type="EMBL" id="KAK6313814.1"/>
    </source>
</evidence>
<evidence type="ECO:0000313" key="3">
    <source>
        <dbReference type="Proteomes" id="UP001356427"/>
    </source>
</evidence>
<dbReference type="EMBL" id="JAGTTL010000013">
    <property type="protein sequence ID" value="KAK6313814.1"/>
    <property type="molecule type" value="Genomic_DNA"/>
</dbReference>
<reference evidence="2 3" key="1">
    <citation type="submission" date="2021-04" db="EMBL/GenBank/DDBJ databases">
        <authorList>
            <person name="De Guttry C."/>
            <person name="Zahm M."/>
            <person name="Klopp C."/>
            <person name="Cabau C."/>
            <person name="Louis A."/>
            <person name="Berthelot C."/>
            <person name="Parey E."/>
            <person name="Roest Crollius H."/>
            <person name="Montfort J."/>
            <person name="Robinson-Rechavi M."/>
            <person name="Bucao C."/>
            <person name="Bouchez O."/>
            <person name="Gislard M."/>
            <person name="Lluch J."/>
            <person name="Milhes M."/>
            <person name="Lampietro C."/>
            <person name="Lopez Roques C."/>
            <person name="Donnadieu C."/>
            <person name="Braasch I."/>
            <person name="Desvignes T."/>
            <person name="Postlethwait J."/>
            <person name="Bobe J."/>
            <person name="Wedekind C."/>
            <person name="Guiguen Y."/>
        </authorList>
    </citation>
    <scope>NUCLEOTIDE SEQUENCE [LARGE SCALE GENOMIC DNA]</scope>
    <source>
        <strain evidence="2">Cs_M1</strain>
        <tissue evidence="2">Blood</tissue>
    </source>
</reference>
<sequence>MVVYAEVSQDKVPVILADVKATITPDSGVPYELKLQDNGAGADAFRHDGIYSSYFTNLATGKYSLKVKVQNDDGTARFSLRRHSGALYIPGYVVDGQVVMNPPKPPVSEDDLQADVGSFTRGQL</sequence>
<dbReference type="AlphaFoldDB" id="A0AAN8LP97"/>
<dbReference type="Proteomes" id="UP001356427">
    <property type="component" value="Unassembled WGS sequence"/>
</dbReference>
<comment type="caution">
    <text evidence="2">The sequence shown here is derived from an EMBL/GenBank/DDBJ whole genome shotgun (WGS) entry which is preliminary data.</text>
</comment>
<name>A0AAN8LP97_9TELE</name>
<keyword evidence="3" id="KW-1185">Reference proteome</keyword>
<dbReference type="NCBIfam" id="NF041940">
    <property type="entry name" value="choice_anch_X"/>
    <property type="match status" value="1"/>
</dbReference>
<accession>A0AAN8LP97</accession>
<proteinExistence type="predicted"/>
<organism evidence="2 3">
    <name type="scientific">Coregonus suidteri</name>
    <dbReference type="NCBI Taxonomy" id="861788"/>
    <lineage>
        <taxon>Eukaryota</taxon>
        <taxon>Metazoa</taxon>
        <taxon>Chordata</taxon>
        <taxon>Craniata</taxon>
        <taxon>Vertebrata</taxon>
        <taxon>Euteleostomi</taxon>
        <taxon>Actinopterygii</taxon>
        <taxon>Neopterygii</taxon>
        <taxon>Teleostei</taxon>
        <taxon>Protacanthopterygii</taxon>
        <taxon>Salmoniformes</taxon>
        <taxon>Salmonidae</taxon>
        <taxon>Coregoninae</taxon>
        <taxon>Coregonus</taxon>
    </lineage>
</organism>
<evidence type="ECO:0000256" key="1">
    <source>
        <dbReference type="SAM" id="MobiDB-lite"/>
    </source>
</evidence>
<protein>
    <submittedName>
        <fullName evidence="2">Uncharacterized protein</fullName>
    </submittedName>
</protein>
<gene>
    <name evidence="2" type="ORF">J4Q44_G00152730</name>
</gene>